<dbReference type="OrthoDB" id="9799416at2"/>
<dbReference type="EMBL" id="BAEQ01000050">
    <property type="protein sequence ID" value="GAC29802.1"/>
    <property type="molecule type" value="Genomic_DNA"/>
</dbReference>
<accession>K6ZHJ0</accession>
<dbReference type="AlphaFoldDB" id="K6ZHJ0"/>
<comment type="caution">
    <text evidence="1">The sequence shown here is derived from an EMBL/GenBank/DDBJ whole genome shotgun (WGS) entry which is preliminary data.</text>
</comment>
<keyword evidence="2" id="KW-1185">Reference proteome</keyword>
<protein>
    <recommendedName>
        <fullName evidence="3">DUF3703 domain-containing protein</fullName>
    </recommendedName>
</protein>
<evidence type="ECO:0000313" key="1">
    <source>
        <dbReference type="EMBL" id="GAC29802.1"/>
    </source>
</evidence>
<sequence>MTFNQAAKPYIEDKFKQASKAQACRKYDKSFALLEDAHVIGQQSTYFHSLVHLKMLRHGLAMRNYKEVTGQLCRLIGAFTKTAIGLIPTGNTGGANVNPFRPMPISAQNKETIARIKHAQSRP</sequence>
<dbReference type="Pfam" id="PF12487">
    <property type="entry name" value="DUF3703"/>
    <property type="match status" value="1"/>
</dbReference>
<name>K6ZHJ0_9ALTE</name>
<proteinExistence type="predicted"/>
<dbReference type="STRING" id="1121922.GCA_000428905_00433"/>
<dbReference type="RefSeq" id="WP_006013190.1">
    <property type="nucleotide sequence ID" value="NZ_BAEQ01000050.1"/>
</dbReference>
<gene>
    <name evidence="1" type="ORF">GPAL_2951</name>
</gene>
<dbReference type="InterPro" id="IPR022172">
    <property type="entry name" value="DUF3703"/>
</dbReference>
<evidence type="ECO:0000313" key="2">
    <source>
        <dbReference type="Proteomes" id="UP000006251"/>
    </source>
</evidence>
<dbReference type="Proteomes" id="UP000006251">
    <property type="component" value="Unassembled WGS sequence"/>
</dbReference>
<reference evidence="2" key="1">
    <citation type="journal article" date="2014" name="Environ. Microbiol.">
        <title>Comparative genomics of the marine bacterial genus Glaciecola reveals the high degree of genomic diversity and genomic characteristic for cold adaptation.</title>
        <authorList>
            <person name="Qin Q.L."/>
            <person name="Xie B.B."/>
            <person name="Yu Y."/>
            <person name="Shu Y.L."/>
            <person name="Rong J.C."/>
            <person name="Zhang Y.J."/>
            <person name="Zhao D.L."/>
            <person name="Chen X.L."/>
            <person name="Zhang X.Y."/>
            <person name="Chen B."/>
            <person name="Zhou B.C."/>
            <person name="Zhang Y.Z."/>
        </authorList>
    </citation>
    <scope>NUCLEOTIDE SEQUENCE [LARGE SCALE GENOMIC DNA]</scope>
    <source>
        <strain evidence="2">ACAM 615</strain>
    </source>
</reference>
<organism evidence="1 2">
    <name type="scientific">Brumicola pallidula DSM 14239 = ACAM 615</name>
    <dbReference type="NCBI Taxonomy" id="1121922"/>
    <lineage>
        <taxon>Bacteria</taxon>
        <taxon>Pseudomonadati</taxon>
        <taxon>Pseudomonadota</taxon>
        <taxon>Gammaproteobacteria</taxon>
        <taxon>Alteromonadales</taxon>
        <taxon>Alteromonadaceae</taxon>
        <taxon>Brumicola</taxon>
    </lineage>
</organism>
<evidence type="ECO:0008006" key="3">
    <source>
        <dbReference type="Google" id="ProtNLM"/>
    </source>
</evidence>